<reference evidence="1 2" key="2">
    <citation type="submission" date="2016-08" db="EMBL/GenBank/DDBJ databases">
        <title>Pervasive Adenine N6-methylation of Active Genes in Fungi.</title>
        <authorList>
            <consortium name="DOE Joint Genome Institute"/>
            <person name="Mondo S.J."/>
            <person name="Dannebaum R.O."/>
            <person name="Kuo R.C."/>
            <person name="Labutti K."/>
            <person name="Haridas S."/>
            <person name="Kuo A."/>
            <person name="Salamov A."/>
            <person name="Ahrendt S.R."/>
            <person name="Lipzen A."/>
            <person name="Sullivan W."/>
            <person name="Andreopoulos W.B."/>
            <person name="Clum A."/>
            <person name="Lindquist E."/>
            <person name="Daum C."/>
            <person name="Ramamoorthy G.K."/>
            <person name="Gryganskyi A."/>
            <person name="Culley D."/>
            <person name="Magnuson J.K."/>
            <person name="James T.Y."/>
            <person name="O'Malley M.A."/>
            <person name="Stajich J.E."/>
            <person name="Spatafora J.W."/>
            <person name="Visel A."/>
            <person name="Grigoriev I.V."/>
        </authorList>
    </citation>
    <scope>NUCLEOTIDE SEQUENCE [LARGE SCALE GENOMIC DNA]</scope>
    <source>
        <strain evidence="2">finn</strain>
    </source>
</reference>
<dbReference type="EMBL" id="MCFH01000005">
    <property type="protein sequence ID" value="ORX57679.1"/>
    <property type="molecule type" value="Genomic_DNA"/>
</dbReference>
<evidence type="ECO:0000313" key="1">
    <source>
        <dbReference type="EMBL" id="ORX57679.1"/>
    </source>
</evidence>
<dbReference type="Pfam" id="PF09696">
    <property type="entry name" value="Ctf8"/>
    <property type="match status" value="1"/>
</dbReference>
<proteinExistence type="predicted"/>
<comment type="caution">
    <text evidence="1">The sequence shown here is derived from an EMBL/GenBank/DDBJ whole genome shotgun (WGS) entry which is preliminary data.</text>
</comment>
<dbReference type="GO" id="GO:0007064">
    <property type="term" value="P:mitotic sister chromatid cohesion"/>
    <property type="evidence" value="ECO:0007669"/>
    <property type="project" value="InterPro"/>
</dbReference>
<dbReference type="PANTHER" id="PTHR47475">
    <property type="entry name" value="CHROMOSOME TRANSMISSION FIDELITY PROTEIN 8"/>
    <property type="match status" value="1"/>
</dbReference>
<dbReference type="STRING" id="1754191.A0A1Y1VIZ9"/>
<organism evidence="1 2">
    <name type="scientific">Piromyces finnis</name>
    <dbReference type="NCBI Taxonomy" id="1754191"/>
    <lineage>
        <taxon>Eukaryota</taxon>
        <taxon>Fungi</taxon>
        <taxon>Fungi incertae sedis</taxon>
        <taxon>Chytridiomycota</taxon>
        <taxon>Chytridiomycota incertae sedis</taxon>
        <taxon>Neocallimastigomycetes</taxon>
        <taxon>Neocallimastigales</taxon>
        <taxon>Neocallimastigaceae</taxon>
        <taxon>Piromyces</taxon>
    </lineage>
</organism>
<reference evidence="1 2" key="1">
    <citation type="submission" date="2016-08" db="EMBL/GenBank/DDBJ databases">
        <title>Genomes of anaerobic fungi encode conserved fungal cellulosomes for biomass hydrolysis.</title>
        <authorList>
            <consortium name="DOE Joint Genome Institute"/>
            <person name="Haitjema C.H."/>
            <person name="Gilmore S.P."/>
            <person name="Henske J.K."/>
            <person name="Solomon K.V."/>
            <person name="De Groot R."/>
            <person name="Kuo A."/>
            <person name="Mondo S.J."/>
            <person name="Salamov A.A."/>
            <person name="Labutti K."/>
            <person name="Zhao Z."/>
            <person name="Chiniquy J."/>
            <person name="Barry K."/>
            <person name="Brewer H.M."/>
            <person name="Purvine S.O."/>
            <person name="Wright A.T."/>
            <person name="Boxma B."/>
            <person name="Van Alen T."/>
            <person name="Hackstein J.H."/>
            <person name="Baker S.E."/>
            <person name="Grigoriev I.V."/>
            <person name="O'Malley M.A."/>
        </authorList>
    </citation>
    <scope>NUCLEOTIDE SEQUENCE [LARGE SCALE GENOMIC DNA]</scope>
    <source>
        <strain evidence="2">finn</strain>
    </source>
</reference>
<dbReference type="PANTHER" id="PTHR47475:SF2">
    <property type="entry name" value="CHROMOSOME TRANSMISSION FIDELITY PROTEIN 8"/>
    <property type="match status" value="1"/>
</dbReference>
<dbReference type="AlphaFoldDB" id="A0A1Y1VIZ9"/>
<gene>
    <name evidence="1" type="ORF">BCR36DRAFT_402120</name>
</gene>
<sequence>MVQLVIKTEQLLPQHKPLSKFEDYILLEFQGSLQFNSELNIQGKELGNITEFNEKEMSIVIGNHKLYGTLVELEKPLAIIRKESTLNEEDMMDTDDNDKGKDYQLTTIIRRKILFNKRPDLITTGSYHNSMF</sequence>
<keyword evidence="2" id="KW-1185">Reference proteome</keyword>
<protein>
    <recommendedName>
        <fullName evidence="3">Ctf8-domain-containing protein</fullName>
    </recommendedName>
</protein>
<accession>A0A1Y1VIZ9</accession>
<name>A0A1Y1VIZ9_9FUNG</name>
<dbReference type="Proteomes" id="UP000193719">
    <property type="component" value="Unassembled WGS sequence"/>
</dbReference>
<dbReference type="GO" id="GO:0031390">
    <property type="term" value="C:Ctf18 RFC-like complex"/>
    <property type="evidence" value="ECO:0007669"/>
    <property type="project" value="InterPro"/>
</dbReference>
<evidence type="ECO:0008006" key="3">
    <source>
        <dbReference type="Google" id="ProtNLM"/>
    </source>
</evidence>
<dbReference type="InterPro" id="IPR018607">
    <property type="entry name" value="Ctf8"/>
</dbReference>
<evidence type="ECO:0000313" key="2">
    <source>
        <dbReference type="Proteomes" id="UP000193719"/>
    </source>
</evidence>
<dbReference type="OrthoDB" id="121932at2759"/>